<evidence type="ECO:0000256" key="1">
    <source>
        <dbReference type="SAM" id="Phobius"/>
    </source>
</evidence>
<evidence type="ECO:0000313" key="2">
    <source>
        <dbReference type="EMBL" id="MBM7838274.1"/>
    </source>
</evidence>
<reference evidence="2" key="1">
    <citation type="submission" date="2021-01" db="EMBL/GenBank/DDBJ databases">
        <title>Genomic Encyclopedia of Type Strains, Phase IV (KMG-IV): sequencing the most valuable type-strain genomes for metagenomic binning, comparative biology and taxonomic classification.</title>
        <authorList>
            <person name="Goeker M."/>
        </authorList>
    </citation>
    <scope>NUCLEOTIDE SEQUENCE</scope>
    <source>
        <strain evidence="2">DSM 21943</strain>
    </source>
</reference>
<protein>
    <submittedName>
        <fullName evidence="2">Undecaprenyl pyrophosphate phosphatase UppP</fullName>
    </submittedName>
</protein>
<dbReference type="Pfam" id="PF10864">
    <property type="entry name" value="DUF2663"/>
    <property type="match status" value="1"/>
</dbReference>
<proteinExistence type="predicted"/>
<keyword evidence="3" id="KW-1185">Reference proteome</keyword>
<dbReference type="RefSeq" id="WP_035418445.1">
    <property type="nucleotide sequence ID" value="NZ_JAFBCV010000003.1"/>
</dbReference>
<dbReference type="InterPro" id="IPR020210">
    <property type="entry name" value="Uncharacterised_YpbF_TM"/>
</dbReference>
<feature type="transmembrane region" description="Helical" evidence="1">
    <location>
        <begin position="64"/>
        <end position="82"/>
    </location>
</feature>
<accession>A0ABS2SRZ0</accession>
<dbReference type="EMBL" id="JAFBCV010000003">
    <property type="protein sequence ID" value="MBM7838274.1"/>
    <property type="molecule type" value="Genomic_DNA"/>
</dbReference>
<keyword evidence="1" id="KW-1133">Transmembrane helix</keyword>
<comment type="caution">
    <text evidence="2">The sequence shown here is derived from an EMBL/GenBank/DDBJ whole genome shotgun (WGS) entry which is preliminary data.</text>
</comment>
<feature type="transmembrane region" description="Helical" evidence="1">
    <location>
        <begin position="30"/>
        <end position="52"/>
    </location>
</feature>
<gene>
    <name evidence="2" type="ORF">JOC54_001505</name>
</gene>
<keyword evidence="1" id="KW-0812">Transmembrane</keyword>
<evidence type="ECO:0000313" key="3">
    <source>
        <dbReference type="Proteomes" id="UP001179280"/>
    </source>
</evidence>
<name>A0ABS2SRZ0_9BACI</name>
<organism evidence="2 3">
    <name type="scientific">Shouchella xiaoxiensis</name>
    <dbReference type="NCBI Taxonomy" id="766895"/>
    <lineage>
        <taxon>Bacteria</taxon>
        <taxon>Bacillati</taxon>
        <taxon>Bacillota</taxon>
        <taxon>Bacilli</taxon>
        <taxon>Bacillales</taxon>
        <taxon>Bacillaceae</taxon>
        <taxon>Shouchella</taxon>
    </lineage>
</organism>
<dbReference type="Proteomes" id="UP001179280">
    <property type="component" value="Unassembled WGS sequence"/>
</dbReference>
<sequence length="137" mass="16015">MNGIYSMKAISIELVKRKETWDKLEKEKAFYLWVSLTVSFLLIGLISIGATVRSLPHEELFASPIRVGCILVLTAAITRMIHLTKKAEKKEKEFEELRLEFIDRSDEFFSNVLSQNEKEAYLKEMNDQHNINLSYYH</sequence>
<keyword evidence="1" id="KW-0472">Membrane</keyword>